<gene>
    <name evidence="1" type="ORF">HU200_012697</name>
</gene>
<dbReference type="EMBL" id="JACEFO010001042">
    <property type="protein sequence ID" value="KAF8749362.1"/>
    <property type="molecule type" value="Genomic_DNA"/>
</dbReference>
<protein>
    <recommendedName>
        <fullName evidence="3">RNase H type-1 domain-containing protein</fullName>
    </recommendedName>
</protein>
<dbReference type="OrthoDB" id="663515at2759"/>
<sequence>MWTLWMARNSTRHGPVPLRHALYWVRDTAFDLWQMTKKNQTPDPTVPTPRWKKSKRGWAKCNTDAAFHEDSHTGATSGVIRDDYGVCIAARARWIHSALTAWWLRRWQLMMVSNWPAQLGDRLSGAGEAMGATRTVAIDSRVSPCMAGIN</sequence>
<reference evidence="1" key="1">
    <citation type="submission" date="2020-07" db="EMBL/GenBank/DDBJ databases">
        <title>Genome sequence and genetic diversity analysis of an under-domesticated orphan crop, white fonio (Digitaria exilis).</title>
        <authorList>
            <person name="Bennetzen J.L."/>
            <person name="Chen S."/>
            <person name="Ma X."/>
            <person name="Wang X."/>
            <person name="Yssel A.E.J."/>
            <person name="Chaluvadi S.R."/>
            <person name="Johnson M."/>
            <person name="Gangashetty P."/>
            <person name="Hamidou F."/>
            <person name="Sanogo M.D."/>
            <person name="Zwaenepoel A."/>
            <person name="Wallace J."/>
            <person name="Van De Peer Y."/>
            <person name="Van Deynze A."/>
        </authorList>
    </citation>
    <scope>NUCLEOTIDE SEQUENCE</scope>
    <source>
        <tissue evidence="1">Leaves</tissue>
    </source>
</reference>
<evidence type="ECO:0000313" key="1">
    <source>
        <dbReference type="EMBL" id="KAF8749362.1"/>
    </source>
</evidence>
<organism evidence="1 2">
    <name type="scientific">Digitaria exilis</name>
    <dbReference type="NCBI Taxonomy" id="1010633"/>
    <lineage>
        <taxon>Eukaryota</taxon>
        <taxon>Viridiplantae</taxon>
        <taxon>Streptophyta</taxon>
        <taxon>Embryophyta</taxon>
        <taxon>Tracheophyta</taxon>
        <taxon>Spermatophyta</taxon>
        <taxon>Magnoliopsida</taxon>
        <taxon>Liliopsida</taxon>
        <taxon>Poales</taxon>
        <taxon>Poaceae</taxon>
        <taxon>PACMAD clade</taxon>
        <taxon>Panicoideae</taxon>
        <taxon>Panicodae</taxon>
        <taxon>Paniceae</taxon>
        <taxon>Anthephorinae</taxon>
        <taxon>Digitaria</taxon>
    </lineage>
</organism>
<dbReference type="Proteomes" id="UP000636709">
    <property type="component" value="Unassembled WGS sequence"/>
</dbReference>
<comment type="caution">
    <text evidence="1">The sequence shown here is derived from an EMBL/GenBank/DDBJ whole genome shotgun (WGS) entry which is preliminary data.</text>
</comment>
<evidence type="ECO:0000313" key="2">
    <source>
        <dbReference type="Proteomes" id="UP000636709"/>
    </source>
</evidence>
<evidence type="ECO:0008006" key="3">
    <source>
        <dbReference type="Google" id="ProtNLM"/>
    </source>
</evidence>
<accession>A0A835FEH4</accession>
<dbReference type="AlphaFoldDB" id="A0A835FEH4"/>
<name>A0A835FEH4_9POAL</name>
<keyword evidence="2" id="KW-1185">Reference proteome</keyword>
<proteinExistence type="predicted"/>